<dbReference type="InterPro" id="IPR036388">
    <property type="entry name" value="WH-like_DNA-bd_sf"/>
</dbReference>
<keyword evidence="3 9" id="KW-0963">Cytoplasm</keyword>
<dbReference type="OrthoDB" id="9802228at2"/>
<gene>
    <name evidence="11" type="ORF">EDC26_10224</name>
</gene>
<feature type="domain" description="Methylated-DNA-[protein]-cysteine S-methyltransferase DNA binding" evidence="10">
    <location>
        <begin position="152"/>
        <end position="231"/>
    </location>
</feature>
<evidence type="ECO:0000256" key="7">
    <source>
        <dbReference type="ARBA" id="ARBA00023204"/>
    </source>
</evidence>
<dbReference type="RefSeq" id="WP_132579700.1">
    <property type="nucleotide sequence ID" value="NZ_SMAJ01000002.1"/>
</dbReference>
<evidence type="ECO:0000256" key="2">
    <source>
        <dbReference type="ARBA" id="ARBA00008711"/>
    </source>
</evidence>
<dbReference type="Proteomes" id="UP000295525">
    <property type="component" value="Unassembled WGS sequence"/>
</dbReference>
<evidence type="ECO:0000256" key="3">
    <source>
        <dbReference type="ARBA" id="ARBA00022490"/>
    </source>
</evidence>
<dbReference type="InterPro" id="IPR014048">
    <property type="entry name" value="MethylDNA_cys_MeTrfase_DNA-bd"/>
</dbReference>
<evidence type="ECO:0000313" key="11">
    <source>
        <dbReference type="EMBL" id="TCT10068.1"/>
    </source>
</evidence>
<dbReference type="GO" id="GO:0005737">
    <property type="term" value="C:cytoplasm"/>
    <property type="evidence" value="ECO:0007669"/>
    <property type="project" value="UniProtKB-SubCell"/>
</dbReference>
<dbReference type="CDD" id="cd06445">
    <property type="entry name" value="ATase"/>
    <property type="match status" value="1"/>
</dbReference>
<comment type="similarity">
    <text evidence="2 9">Belongs to the MGMT family.</text>
</comment>
<keyword evidence="4 9" id="KW-0489">Methyltransferase</keyword>
<evidence type="ECO:0000256" key="8">
    <source>
        <dbReference type="ARBA" id="ARBA00049348"/>
    </source>
</evidence>
<evidence type="ECO:0000256" key="6">
    <source>
        <dbReference type="ARBA" id="ARBA00022763"/>
    </source>
</evidence>
<comment type="function">
    <text evidence="9">Involved in the cellular defense against the biological effects of O6-methylguanine (O6-MeG) and O4-methylthymine (O4-MeT) in DNA. Repairs the methylated nucleobase in DNA by stoichiometrically transferring the methyl group to a cysteine residue in the enzyme. This is a suicide reaction: the enzyme is irreversibly inactivated.</text>
</comment>
<comment type="miscellaneous">
    <text evidence="9">This enzyme catalyzes only one turnover and therefore is not strictly catalytic. According to one definition, an enzyme is a biocatalyst that acts repeatedly and over many reaction cycles.</text>
</comment>
<comment type="catalytic activity">
    <reaction evidence="8 9">
        <text>a 6-O-methyl-2'-deoxyguanosine in DNA + L-cysteinyl-[protein] = S-methyl-L-cysteinyl-[protein] + a 2'-deoxyguanosine in DNA</text>
        <dbReference type="Rhea" id="RHEA:24000"/>
        <dbReference type="Rhea" id="RHEA-COMP:10131"/>
        <dbReference type="Rhea" id="RHEA-COMP:10132"/>
        <dbReference type="Rhea" id="RHEA-COMP:11367"/>
        <dbReference type="Rhea" id="RHEA-COMP:11368"/>
        <dbReference type="ChEBI" id="CHEBI:29950"/>
        <dbReference type="ChEBI" id="CHEBI:82612"/>
        <dbReference type="ChEBI" id="CHEBI:85445"/>
        <dbReference type="ChEBI" id="CHEBI:85448"/>
        <dbReference type="EC" id="2.1.1.63"/>
    </reaction>
</comment>
<dbReference type="NCBIfam" id="TIGR00589">
    <property type="entry name" value="ogt"/>
    <property type="match status" value="1"/>
</dbReference>
<dbReference type="PROSITE" id="PS00374">
    <property type="entry name" value="MGMT"/>
    <property type="match status" value="1"/>
</dbReference>
<comment type="caution">
    <text evidence="11">The sequence shown here is derived from an EMBL/GenBank/DDBJ whole genome shotgun (WGS) entry which is preliminary data.</text>
</comment>
<dbReference type="AlphaFoldDB" id="A0A4V2UZ66"/>
<comment type="catalytic activity">
    <reaction evidence="1 9">
        <text>a 4-O-methyl-thymidine in DNA + L-cysteinyl-[protein] = a thymidine in DNA + S-methyl-L-cysteinyl-[protein]</text>
        <dbReference type="Rhea" id="RHEA:53428"/>
        <dbReference type="Rhea" id="RHEA-COMP:10131"/>
        <dbReference type="Rhea" id="RHEA-COMP:10132"/>
        <dbReference type="Rhea" id="RHEA-COMP:13555"/>
        <dbReference type="Rhea" id="RHEA-COMP:13556"/>
        <dbReference type="ChEBI" id="CHEBI:29950"/>
        <dbReference type="ChEBI" id="CHEBI:82612"/>
        <dbReference type="ChEBI" id="CHEBI:137386"/>
        <dbReference type="ChEBI" id="CHEBI:137387"/>
        <dbReference type="EC" id="2.1.1.63"/>
    </reaction>
</comment>
<keyword evidence="5 9" id="KW-0808">Transferase</keyword>
<name>A0A4V2UZ66_9BURK</name>
<dbReference type="SUPFAM" id="SSF46767">
    <property type="entry name" value="Methylated DNA-protein cysteine methyltransferase, C-terminal domain"/>
    <property type="match status" value="1"/>
</dbReference>
<evidence type="ECO:0000313" key="12">
    <source>
        <dbReference type="Proteomes" id="UP000295525"/>
    </source>
</evidence>
<evidence type="ECO:0000256" key="9">
    <source>
        <dbReference type="HAMAP-Rule" id="MF_00772"/>
    </source>
</evidence>
<dbReference type="InterPro" id="IPR001497">
    <property type="entry name" value="MethylDNA_cys_MeTrfase_AS"/>
</dbReference>
<keyword evidence="12" id="KW-1185">Reference proteome</keyword>
<dbReference type="EC" id="2.1.1.63" evidence="9"/>
<dbReference type="GO" id="GO:0006307">
    <property type="term" value="P:DNA alkylation repair"/>
    <property type="evidence" value="ECO:0007669"/>
    <property type="project" value="UniProtKB-UniRule"/>
</dbReference>
<dbReference type="PANTHER" id="PTHR10815">
    <property type="entry name" value="METHYLATED-DNA--PROTEIN-CYSTEINE METHYLTRANSFERASE"/>
    <property type="match status" value="1"/>
</dbReference>
<evidence type="ECO:0000256" key="4">
    <source>
        <dbReference type="ARBA" id="ARBA00022603"/>
    </source>
</evidence>
<dbReference type="SUPFAM" id="SSF53155">
    <property type="entry name" value="Methylated DNA-protein cysteine methyltransferase domain"/>
    <property type="match status" value="1"/>
</dbReference>
<feature type="active site" description="Nucleophile; methyl group acceptor" evidence="9">
    <location>
        <position position="203"/>
    </location>
</feature>
<dbReference type="PANTHER" id="PTHR10815:SF5">
    <property type="entry name" value="METHYLATED-DNA--PROTEIN-CYSTEINE METHYLTRANSFERASE"/>
    <property type="match status" value="1"/>
</dbReference>
<sequence length="235" mass="24731">MTFHAQIASPLGPVLLCSEGACLSGLYFIGQSDCPVINGMPAYKPHSGGPSAGMMDGLAIKNFRASKRDAEADLFSQAAACLEQKGATADLQANVGAPDAASAEMSEMLLMQADTPAATVALFERTRKELAEYFAGQRQTFDIPLALSGTVFQKKVWDALRTISYGQTVSYGDVARTAGFSAQHSRPVGAAVGRNPITIIIPCHRVLSGTGTLTGYTGGLERKVALLELEGFALQ</sequence>
<dbReference type="Pfam" id="PF01035">
    <property type="entry name" value="DNA_binding_1"/>
    <property type="match status" value="1"/>
</dbReference>
<accession>A0A4V2UZ66</accession>
<protein>
    <recommendedName>
        <fullName evidence="9">Methylated-DNA--protein-cysteine methyltransferase</fullName>
        <ecNumber evidence="9">2.1.1.63</ecNumber>
    </recommendedName>
    <alternativeName>
        <fullName evidence="9">6-O-methylguanine-DNA methyltransferase</fullName>
        <shortName evidence="9">MGMT</shortName>
    </alternativeName>
    <alternativeName>
        <fullName evidence="9">O-6-methylguanine-DNA-alkyltransferase</fullName>
    </alternativeName>
</protein>
<keyword evidence="6 9" id="KW-0227">DNA damage</keyword>
<proteinExistence type="inferred from homology"/>
<dbReference type="InterPro" id="IPR023546">
    <property type="entry name" value="MGMT"/>
</dbReference>
<reference evidence="11 12" key="1">
    <citation type="submission" date="2019-03" db="EMBL/GenBank/DDBJ databases">
        <title>Genomic Encyclopedia of Type Strains, Phase IV (KMG-IV): sequencing the most valuable type-strain genomes for metagenomic binning, comparative biology and taxonomic classification.</title>
        <authorList>
            <person name="Goeker M."/>
        </authorList>
    </citation>
    <scope>NUCLEOTIDE SEQUENCE [LARGE SCALE GENOMIC DNA]</scope>
    <source>
        <strain evidence="11 12">DSM 24591</strain>
    </source>
</reference>
<dbReference type="GO" id="GO:0032259">
    <property type="term" value="P:methylation"/>
    <property type="evidence" value="ECO:0007669"/>
    <property type="project" value="UniProtKB-KW"/>
</dbReference>
<evidence type="ECO:0000259" key="10">
    <source>
        <dbReference type="Pfam" id="PF01035"/>
    </source>
</evidence>
<dbReference type="FunFam" id="1.10.10.10:FF:000214">
    <property type="entry name" value="Methylated-DNA--protein-cysteine methyltransferase"/>
    <property type="match status" value="1"/>
</dbReference>
<dbReference type="InterPro" id="IPR036631">
    <property type="entry name" value="MGMT_N_sf"/>
</dbReference>
<dbReference type="Gene3D" id="1.10.10.10">
    <property type="entry name" value="Winged helix-like DNA-binding domain superfamily/Winged helix DNA-binding domain"/>
    <property type="match status" value="1"/>
</dbReference>
<dbReference type="Gene3D" id="3.30.160.70">
    <property type="entry name" value="Methylated DNA-protein cysteine methyltransferase domain"/>
    <property type="match status" value="1"/>
</dbReference>
<dbReference type="InterPro" id="IPR036217">
    <property type="entry name" value="MethylDNA_cys_MeTrfase_DNAb"/>
</dbReference>
<evidence type="ECO:0000256" key="5">
    <source>
        <dbReference type="ARBA" id="ARBA00022679"/>
    </source>
</evidence>
<organism evidence="11 12">
    <name type="scientific">Paralcaligenes ureilyticus</name>
    <dbReference type="NCBI Taxonomy" id="627131"/>
    <lineage>
        <taxon>Bacteria</taxon>
        <taxon>Pseudomonadati</taxon>
        <taxon>Pseudomonadota</taxon>
        <taxon>Betaproteobacteria</taxon>
        <taxon>Burkholderiales</taxon>
        <taxon>Alcaligenaceae</taxon>
        <taxon>Paralcaligenes</taxon>
    </lineage>
</organism>
<evidence type="ECO:0000256" key="1">
    <source>
        <dbReference type="ARBA" id="ARBA00001286"/>
    </source>
</evidence>
<comment type="subcellular location">
    <subcellularLocation>
        <location evidence="9">Cytoplasm</location>
    </subcellularLocation>
</comment>
<dbReference type="HAMAP" id="MF_00772">
    <property type="entry name" value="OGT"/>
    <property type="match status" value="1"/>
</dbReference>
<keyword evidence="7 9" id="KW-0234">DNA repair</keyword>
<dbReference type="EMBL" id="SMAJ01000002">
    <property type="protein sequence ID" value="TCT10068.1"/>
    <property type="molecule type" value="Genomic_DNA"/>
</dbReference>
<dbReference type="GO" id="GO:0003908">
    <property type="term" value="F:methylated-DNA-[protein]-cysteine S-methyltransferase activity"/>
    <property type="evidence" value="ECO:0007669"/>
    <property type="project" value="UniProtKB-UniRule"/>
</dbReference>